<dbReference type="AlphaFoldDB" id="A0ABD0LGR5"/>
<keyword evidence="2" id="KW-0812">Transmembrane</keyword>
<evidence type="ECO:0000313" key="4">
    <source>
        <dbReference type="Proteomes" id="UP001519460"/>
    </source>
</evidence>
<feature type="compositionally biased region" description="Low complexity" evidence="1">
    <location>
        <begin position="206"/>
        <end position="223"/>
    </location>
</feature>
<accession>A0ABD0LGR5</accession>
<gene>
    <name evidence="3" type="ORF">BaRGS_00010275</name>
</gene>
<dbReference type="Proteomes" id="UP001519460">
    <property type="component" value="Unassembled WGS sequence"/>
</dbReference>
<dbReference type="Gene3D" id="1.20.1070.10">
    <property type="entry name" value="Rhodopsin 7-helix transmembrane proteins"/>
    <property type="match status" value="1"/>
</dbReference>
<keyword evidence="2" id="KW-0472">Membrane</keyword>
<evidence type="ECO:0000256" key="1">
    <source>
        <dbReference type="SAM" id="MobiDB-lite"/>
    </source>
</evidence>
<proteinExistence type="predicted"/>
<name>A0ABD0LGR5_9CAEN</name>
<keyword evidence="2" id="KW-1133">Transmembrane helix</keyword>
<feature type="transmembrane region" description="Helical" evidence="2">
    <location>
        <begin position="147"/>
        <end position="167"/>
    </location>
</feature>
<reference evidence="3 4" key="1">
    <citation type="journal article" date="2023" name="Sci. Data">
        <title>Genome assembly of the Korean intertidal mud-creeper Batillaria attramentaria.</title>
        <authorList>
            <person name="Patra A.K."/>
            <person name="Ho P.T."/>
            <person name="Jun S."/>
            <person name="Lee S.J."/>
            <person name="Kim Y."/>
            <person name="Won Y.J."/>
        </authorList>
    </citation>
    <scope>NUCLEOTIDE SEQUENCE [LARGE SCALE GENOMIC DNA]</scope>
    <source>
        <strain evidence="3">Wonlab-2016</strain>
    </source>
</reference>
<dbReference type="EMBL" id="JACVVK020000050">
    <property type="protein sequence ID" value="KAK7498615.1"/>
    <property type="molecule type" value="Genomic_DNA"/>
</dbReference>
<keyword evidence="4" id="KW-1185">Reference proteome</keyword>
<feature type="transmembrane region" description="Helical" evidence="2">
    <location>
        <begin position="104"/>
        <end position="127"/>
    </location>
</feature>
<protein>
    <recommendedName>
        <fullName evidence="5">G-protein coupled receptors family 1 profile domain-containing protein</fullName>
    </recommendedName>
</protein>
<organism evidence="3 4">
    <name type="scientific">Batillaria attramentaria</name>
    <dbReference type="NCBI Taxonomy" id="370345"/>
    <lineage>
        <taxon>Eukaryota</taxon>
        <taxon>Metazoa</taxon>
        <taxon>Spiralia</taxon>
        <taxon>Lophotrochozoa</taxon>
        <taxon>Mollusca</taxon>
        <taxon>Gastropoda</taxon>
        <taxon>Caenogastropoda</taxon>
        <taxon>Sorbeoconcha</taxon>
        <taxon>Cerithioidea</taxon>
        <taxon>Batillariidae</taxon>
        <taxon>Batillaria</taxon>
    </lineage>
</organism>
<evidence type="ECO:0000256" key="2">
    <source>
        <dbReference type="SAM" id="Phobius"/>
    </source>
</evidence>
<feature type="non-terminal residue" evidence="3">
    <location>
        <position position="1"/>
    </location>
</feature>
<evidence type="ECO:0008006" key="5">
    <source>
        <dbReference type="Google" id="ProtNLM"/>
    </source>
</evidence>
<comment type="caution">
    <text evidence="3">The sequence shown here is derived from an EMBL/GenBank/DDBJ whole genome shotgun (WGS) entry which is preliminary data.</text>
</comment>
<feature type="transmembrane region" description="Helical" evidence="2">
    <location>
        <begin position="55"/>
        <end position="79"/>
    </location>
</feature>
<dbReference type="SUPFAM" id="SSF81321">
    <property type="entry name" value="Family A G protein-coupled receptor-like"/>
    <property type="match status" value="1"/>
</dbReference>
<feature type="region of interest" description="Disordered" evidence="1">
    <location>
        <begin position="196"/>
        <end position="223"/>
    </location>
</feature>
<sequence length="223" mass="24617">VIILAGLSVPPLAYSSFEVYAFRLYHVICEAGFDGQIPEYAQYVSLLRNSMVSYLAWHALLVVAILITNGVLLFITYTITEVNSESTTSSTSTRSWHRRLQRRLTVMVLCISVFSLLDASLLLARNVHASGYLDLGMDHEDLVDLDLGYHWIYVLNSSVNFLFYSCFGGDFRAELRELWARALSKLCGACGYMGGTGGGGERRSSESSSRTRSTSASAKGEPV</sequence>
<evidence type="ECO:0000313" key="3">
    <source>
        <dbReference type="EMBL" id="KAK7498615.1"/>
    </source>
</evidence>